<dbReference type="VEuPathDB" id="FungiDB:FOXG_20576"/>
<dbReference type="KEGG" id="fox:FOXG_20576"/>
<evidence type="ECO:0000313" key="2">
    <source>
        <dbReference type="Proteomes" id="UP000009097"/>
    </source>
</evidence>
<organism evidence="1 2">
    <name type="scientific">Fusarium oxysporum f. sp. lycopersici (strain 4287 / CBS 123668 / FGSC 9935 / NRRL 34936)</name>
    <name type="common">Fusarium vascular wilt of tomato</name>
    <dbReference type="NCBI Taxonomy" id="426428"/>
    <lineage>
        <taxon>Eukaryota</taxon>
        <taxon>Fungi</taxon>
        <taxon>Dikarya</taxon>
        <taxon>Ascomycota</taxon>
        <taxon>Pezizomycotina</taxon>
        <taxon>Sordariomycetes</taxon>
        <taxon>Hypocreomycetidae</taxon>
        <taxon>Hypocreales</taxon>
        <taxon>Nectriaceae</taxon>
        <taxon>Fusarium</taxon>
        <taxon>Fusarium oxysporum species complex</taxon>
    </lineage>
</organism>
<reference evidence="1" key="2">
    <citation type="journal article" date="2010" name="Nature">
        <title>Comparative genomics reveals mobile pathogenicity chromosomes in Fusarium.</title>
        <authorList>
            <person name="Ma L.J."/>
            <person name="van der Does H.C."/>
            <person name="Borkovich K.A."/>
            <person name="Coleman J.J."/>
            <person name="Daboussi M.J."/>
            <person name="Di Pietro A."/>
            <person name="Dufresne M."/>
            <person name="Freitag M."/>
            <person name="Grabherr M."/>
            <person name="Henrissat B."/>
            <person name="Houterman P.M."/>
            <person name="Kang S."/>
            <person name="Shim W.B."/>
            <person name="Woloshuk C."/>
            <person name="Xie X."/>
            <person name="Xu J.R."/>
            <person name="Antoniw J."/>
            <person name="Baker S.E."/>
            <person name="Bluhm B.H."/>
            <person name="Breakspear A."/>
            <person name="Brown D.W."/>
            <person name="Butchko R.A."/>
            <person name="Chapman S."/>
            <person name="Coulson R."/>
            <person name="Coutinho P.M."/>
            <person name="Danchin E.G."/>
            <person name="Diener A."/>
            <person name="Gale L.R."/>
            <person name="Gardiner D.M."/>
            <person name="Goff S."/>
            <person name="Hammond-Kosack K.E."/>
            <person name="Hilburn K."/>
            <person name="Hua-Van A."/>
            <person name="Jonkers W."/>
            <person name="Kazan K."/>
            <person name="Kodira C.D."/>
            <person name="Koehrsen M."/>
            <person name="Kumar L."/>
            <person name="Lee Y.H."/>
            <person name="Li L."/>
            <person name="Manners J.M."/>
            <person name="Miranda-Saavedra D."/>
            <person name="Mukherjee M."/>
            <person name="Park G."/>
            <person name="Park J."/>
            <person name="Park S.Y."/>
            <person name="Proctor R.H."/>
            <person name="Regev A."/>
            <person name="Ruiz-Roldan M.C."/>
            <person name="Sain D."/>
            <person name="Sakthikumar S."/>
            <person name="Sykes S."/>
            <person name="Schwartz D.C."/>
            <person name="Turgeon B.G."/>
            <person name="Wapinski I."/>
            <person name="Yoder O."/>
            <person name="Young S."/>
            <person name="Zeng Q."/>
            <person name="Zhou S."/>
            <person name="Galagan J."/>
            <person name="Cuomo C.A."/>
            <person name="Kistler H.C."/>
            <person name="Rep M."/>
        </authorList>
    </citation>
    <scope>NUCLEOTIDE SEQUENCE [LARGE SCALE GENOMIC DNA]</scope>
    <source>
        <strain evidence="1">4287</strain>
    </source>
</reference>
<dbReference type="GeneID" id="28961282"/>
<dbReference type="RefSeq" id="XP_018249928.1">
    <property type="nucleotide sequence ID" value="XM_018400857.1"/>
</dbReference>
<proteinExistence type="predicted"/>
<evidence type="ECO:0000313" key="1">
    <source>
        <dbReference type="EMBL" id="KNB11883.1"/>
    </source>
</evidence>
<protein>
    <submittedName>
        <fullName evidence="1">Uncharacterized protein</fullName>
    </submittedName>
</protein>
<accession>A0A0J9VLE5</accession>
<dbReference type="Proteomes" id="UP000009097">
    <property type="component" value="Unassembled WGS sequence"/>
</dbReference>
<name>A0A0J9VLE5_FUSO4</name>
<gene>
    <name evidence="1" type="ORF">FOXG_20576</name>
</gene>
<sequence>MNDGGIVFGQRALSLAVLKGRFLEHLAFLEVTPNMIGEALFRRNE</sequence>
<dbReference type="EMBL" id="DS231710">
    <property type="protein sequence ID" value="KNB11883.1"/>
    <property type="molecule type" value="Genomic_DNA"/>
</dbReference>
<reference evidence="1" key="1">
    <citation type="submission" date="2007-04" db="EMBL/GenBank/DDBJ databases">
        <authorList>
            <consortium name="The Broad Institute Genome Sequencing Platform"/>
            <person name="Birren B."/>
            <person name="Lander E."/>
            <person name="Galagan J."/>
            <person name="Nusbaum C."/>
            <person name="Devon K."/>
            <person name="Ma L.-J."/>
            <person name="Jaffe D."/>
            <person name="Butler J."/>
            <person name="Alvarez P."/>
            <person name="Gnerre S."/>
            <person name="Grabherr M."/>
            <person name="Kleber M."/>
            <person name="Mauceli E."/>
            <person name="Brockman W."/>
            <person name="MacCallum I.A."/>
            <person name="Young S."/>
            <person name="LaButti K."/>
            <person name="DeCaprio D."/>
            <person name="Crawford M."/>
            <person name="Koehrsen M."/>
            <person name="Engels R."/>
            <person name="Montgomery P."/>
            <person name="Pearson M."/>
            <person name="Howarth C."/>
            <person name="Larson L."/>
            <person name="White J."/>
            <person name="O'Leary S."/>
            <person name="Kodira C."/>
            <person name="Zeng Q."/>
            <person name="Yandava C."/>
            <person name="Alvarado L."/>
            <person name="Kistler C."/>
            <person name="Shim W.-B."/>
            <person name="Kang S."/>
            <person name="Woloshuk C."/>
        </authorList>
    </citation>
    <scope>NUCLEOTIDE SEQUENCE</scope>
    <source>
        <strain evidence="1">4287</strain>
    </source>
</reference>
<dbReference type="AlphaFoldDB" id="A0A0J9VLE5"/>